<dbReference type="SMART" id="SM00490">
    <property type="entry name" value="HELICc"/>
    <property type="match status" value="1"/>
</dbReference>
<dbReference type="GO" id="GO:0006364">
    <property type="term" value="P:rRNA processing"/>
    <property type="evidence" value="ECO:0007669"/>
    <property type="project" value="UniProtKB-KW"/>
</dbReference>
<keyword evidence="7 11" id="KW-0067">ATP-binding</keyword>
<keyword evidence="9 13" id="KW-0175">Coiled coil</keyword>
<dbReference type="Proteomes" id="UP000027195">
    <property type="component" value="Unassembled WGS sequence"/>
</dbReference>
<organism evidence="17 18">
    <name type="scientific">Botryobasidium botryosum (strain FD-172 SS1)</name>
    <dbReference type="NCBI Taxonomy" id="930990"/>
    <lineage>
        <taxon>Eukaryota</taxon>
        <taxon>Fungi</taxon>
        <taxon>Dikarya</taxon>
        <taxon>Basidiomycota</taxon>
        <taxon>Agaricomycotina</taxon>
        <taxon>Agaricomycetes</taxon>
        <taxon>Cantharellales</taxon>
        <taxon>Botryobasidiaceae</taxon>
        <taxon>Botryobasidium</taxon>
    </lineage>
</organism>
<accession>A0A067MER5</accession>
<dbReference type="Pfam" id="PF00270">
    <property type="entry name" value="DEAD"/>
    <property type="match status" value="1"/>
</dbReference>
<evidence type="ECO:0000256" key="7">
    <source>
        <dbReference type="ARBA" id="ARBA00022840"/>
    </source>
</evidence>
<dbReference type="InParanoid" id="A0A067MER5"/>
<keyword evidence="18" id="KW-1185">Reference proteome</keyword>
<dbReference type="GO" id="GO:0003723">
    <property type="term" value="F:RNA binding"/>
    <property type="evidence" value="ECO:0007669"/>
    <property type="project" value="UniProtKB-UniRule"/>
</dbReference>
<evidence type="ECO:0000256" key="11">
    <source>
        <dbReference type="RuleBase" id="RU000492"/>
    </source>
</evidence>
<keyword evidence="3" id="KW-0698">rRNA processing</keyword>
<dbReference type="GO" id="GO:0016887">
    <property type="term" value="F:ATP hydrolysis activity"/>
    <property type="evidence" value="ECO:0007669"/>
    <property type="project" value="RHEA"/>
</dbReference>
<evidence type="ECO:0000256" key="5">
    <source>
        <dbReference type="ARBA" id="ARBA00022801"/>
    </source>
</evidence>
<evidence type="ECO:0000256" key="2">
    <source>
        <dbReference type="ARBA" id="ARBA00022517"/>
    </source>
</evidence>
<protein>
    <recommendedName>
        <fullName evidence="12">ATP-dependent RNA helicase</fullName>
        <ecNumber evidence="12">3.6.4.13</ecNumber>
    </recommendedName>
</protein>
<dbReference type="SMART" id="SM01178">
    <property type="entry name" value="DUF4217"/>
    <property type="match status" value="1"/>
</dbReference>
<dbReference type="InterPro" id="IPR014001">
    <property type="entry name" value="Helicase_ATP-bd"/>
</dbReference>
<evidence type="ECO:0000256" key="6">
    <source>
        <dbReference type="ARBA" id="ARBA00022806"/>
    </source>
</evidence>
<dbReference type="SUPFAM" id="SSF52540">
    <property type="entry name" value="P-loop containing nucleoside triphosphate hydrolases"/>
    <property type="match status" value="1"/>
</dbReference>
<dbReference type="InterPro" id="IPR027417">
    <property type="entry name" value="P-loop_NTPase"/>
</dbReference>
<dbReference type="EMBL" id="KL198071">
    <property type="protein sequence ID" value="KDQ10086.1"/>
    <property type="molecule type" value="Genomic_DNA"/>
</dbReference>
<keyword evidence="6 11" id="KW-0347">Helicase</keyword>
<dbReference type="InterPro" id="IPR001650">
    <property type="entry name" value="Helicase_C-like"/>
</dbReference>
<dbReference type="CDD" id="cd18787">
    <property type="entry name" value="SF2_C_DEAD"/>
    <property type="match status" value="1"/>
</dbReference>
<feature type="compositionally biased region" description="Basic residues" evidence="14">
    <location>
        <begin position="616"/>
        <end position="629"/>
    </location>
</feature>
<dbReference type="PANTHER" id="PTHR24031">
    <property type="entry name" value="RNA HELICASE"/>
    <property type="match status" value="1"/>
</dbReference>
<feature type="compositionally biased region" description="Acidic residues" evidence="14">
    <location>
        <begin position="661"/>
        <end position="674"/>
    </location>
</feature>
<evidence type="ECO:0000256" key="13">
    <source>
        <dbReference type="SAM" id="Coils"/>
    </source>
</evidence>
<dbReference type="GO" id="GO:0005524">
    <property type="term" value="F:ATP binding"/>
    <property type="evidence" value="ECO:0007669"/>
    <property type="project" value="UniProtKB-UniRule"/>
</dbReference>
<keyword evidence="4 11" id="KW-0547">Nucleotide-binding</keyword>
<dbReference type="InterPro" id="IPR011545">
    <property type="entry name" value="DEAD/DEAH_box_helicase_dom"/>
</dbReference>
<evidence type="ECO:0000256" key="9">
    <source>
        <dbReference type="ARBA" id="ARBA00023054"/>
    </source>
</evidence>
<feature type="compositionally biased region" description="Basic and acidic residues" evidence="14">
    <location>
        <begin position="602"/>
        <end position="615"/>
    </location>
</feature>
<evidence type="ECO:0000256" key="3">
    <source>
        <dbReference type="ARBA" id="ARBA00022552"/>
    </source>
</evidence>
<dbReference type="InterPro" id="IPR025313">
    <property type="entry name" value="SPB4-like_CTE"/>
</dbReference>
<comment type="subcellular location">
    <subcellularLocation>
        <location evidence="1">Nucleus</location>
        <location evidence="1">Nucleolus</location>
    </subcellularLocation>
</comment>
<evidence type="ECO:0000313" key="18">
    <source>
        <dbReference type="Proteomes" id="UP000027195"/>
    </source>
</evidence>
<evidence type="ECO:0000259" key="15">
    <source>
        <dbReference type="PROSITE" id="PS51192"/>
    </source>
</evidence>
<evidence type="ECO:0000313" key="17">
    <source>
        <dbReference type="EMBL" id="KDQ10086.1"/>
    </source>
</evidence>
<feature type="domain" description="Helicase ATP-binding" evidence="15">
    <location>
        <begin position="46"/>
        <end position="250"/>
    </location>
</feature>
<feature type="region of interest" description="Disordered" evidence="14">
    <location>
        <begin position="116"/>
        <end position="157"/>
    </location>
</feature>
<dbReference type="Pfam" id="PF00271">
    <property type="entry name" value="Helicase_C"/>
    <property type="match status" value="1"/>
</dbReference>
<gene>
    <name evidence="17" type="ORF">BOTBODRAFT_36513</name>
</gene>
<feature type="compositionally biased region" description="Basic and acidic residues" evidence="14">
    <location>
        <begin position="641"/>
        <end position="660"/>
    </location>
</feature>
<feature type="coiled-coil region" evidence="13">
    <location>
        <begin position="559"/>
        <end position="595"/>
    </location>
</feature>
<sequence>MSERLAQAPSFAGSWSKLDPPLTPWIADVVGSLNFEQMTPVQASTIPLFMKHKDVVVEAVTGSGKTLAFVIPIIEKLVRRQTRLKKNEIGALIVSPTRELATQIHSVFALFLNSQPHEEREEDEPTSSSAPPPPPEPTYPPPLLLVSGSTSTPAEDLSRFHSTGADIIIGTPGRIEEFLLGRGQKSVSVKEFEVLVLDEADRLLDLGFSASITRILTHLPKQRRTGLFSATMTDGLSELVRVGLRNPVRIVVKVESKKLLGMKRKAEVVEQVSERRMPASLQNSYITCRPSEKTLQLVRLLNNERNLSSSRFIVYFATCACVDYFSRILPRLTSLSPFTFHALHGHLTPQKRTSTLSKFVSHPSTPANPSVLLCTDVAARGLDLPDVDVVVQFDPPTDPKAFSHRAGRTARAGKKGKAFVLLCEGRELDYIEFLAVRKIPIKERPFLKDDERNTGSMDEAADDERRARDVKTLLQEMQKVVLTDRDLHDKGVKAFVSFVRAYSKHEASYIFRIKDLDLVGVAMSYGLLRLPKMPELKDREERKDWETVEVDWDSYAFANKVLEKQRLEAQEKAAATRAQTEAAKVEERLKRRELKKMNSSWSDKKKSREARDLRKEKKGRKREWLKKHGMSVDVGEGEGAESAKDGGENQAGGDERGVRMEDDDVDEEAQEEWEELAREAKMAKRLKKGTVHELEVNEMFADL</sequence>
<name>A0A067MER5_BOTB1</name>
<keyword evidence="8 12" id="KW-0694">RNA-binding</keyword>
<dbReference type="GO" id="GO:0005730">
    <property type="term" value="C:nucleolus"/>
    <property type="evidence" value="ECO:0007669"/>
    <property type="project" value="UniProtKB-SubCell"/>
</dbReference>
<evidence type="ECO:0000256" key="14">
    <source>
        <dbReference type="SAM" id="MobiDB-lite"/>
    </source>
</evidence>
<dbReference type="InterPro" id="IPR056330">
    <property type="entry name" value="CTT_SPB4"/>
</dbReference>
<proteinExistence type="inferred from homology"/>
<evidence type="ECO:0000256" key="8">
    <source>
        <dbReference type="ARBA" id="ARBA00022884"/>
    </source>
</evidence>
<dbReference type="HOGENOM" id="CLU_003041_26_4_1"/>
<dbReference type="PROSITE" id="PS51194">
    <property type="entry name" value="HELICASE_CTER"/>
    <property type="match status" value="1"/>
</dbReference>
<comment type="function">
    <text evidence="12">RNA helicase.</text>
</comment>
<dbReference type="CDD" id="cd17960">
    <property type="entry name" value="DEADc_DDX55"/>
    <property type="match status" value="1"/>
</dbReference>
<dbReference type="OrthoDB" id="7396459at2759"/>
<dbReference type="Pfam" id="PF13959">
    <property type="entry name" value="CTE_SPB4"/>
    <property type="match status" value="1"/>
</dbReference>
<evidence type="ECO:0000259" key="16">
    <source>
        <dbReference type="PROSITE" id="PS51194"/>
    </source>
</evidence>
<dbReference type="Gene3D" id="3.40.50.300">
    <property type="entry name" value="P-loop containing nucleotide triphosphate hydrolases"/>
    <property type="match status" value="2"/>
</dbReference>
<evidence type="ECO:0000256" key="4">
    <source>
        <dbReference type="ARBA" id="ARBA00022741"/>
    </source>
</evidence>
<evidence type="ECO:0000256" key="12">
    <source>
        <dbReference type="RuleBase" id="RU365068"/>
    </source>
</evidence>
<evidence type="ECO:0000256" key="1">
    <source>
        <dbReference type="ARBA" id="ARBA00004604"/>
    </source>
</evidence>
<dbReference type="AlphaFoldDB" id="A0A067MER5"/>
<keyword evidence="2" id="KW-0690">Ribosome biogenesis</keyword>
<feature type="region of interest" description="Disordered" evidence="14">
    <location>
        <begin position="596"/>
        <end position="675"/>
    </location>
</feature>
<dbReference type="PROSITE" id="PS00039">
    <property type="entry name" value="DEAD_ATP_HELICASE"/>
    <property type="match status" value="1"/>
</dbReference>
<comment type="similarity">
    <text evidence="10">Belongs to the DEAD box helicase family. DDX55/SPB4 subfamily.</text>
</comment>
<dbReference type="GO" id="GO:0003724">
    <property type="term" value="F:RNA helicase activity"/>
    <property type="evidence" value="ECO:0007669"/>
    <property type="project" value="UniProtKB-EC"/>
</dbReference>
<dbReference type="EC" id="3.6.4.13" evidence="12"/>
<dbReference type="STRING" id="930990.A0A067MER5"/>
<dbReference type="Pfam" id="PF23681">
    <property type="entry name" value="CTT_SPB4"/>
    <property type="match status" value="1"/>
</dbReference>
<dbReference type="InterPro" id="IPR000629">
    <property type="entry name" value="RNA-helicase_DEAD-box_CS"/>
</dbReference>
<dbReference type="SMART" id="SM00487">
    <property type="entry name" value="DEXDc"/>
    <property type="match status" value="1"/>
</dbReference>
<dbReference type="FunCoup" id="A0A067MER5">
    <property type="interactions" value="919"/>
</dbReference>
<evidence type="ECO:0000256" key="10">
    <source>
        <dbReference type="ARBA" id="ARBA00038002"/>
    </source>
</evidence>
<comment type="catalytic activity">
    <reaction evidence="12">
        <text>ATP + H2O = ADP + phosphate + H(+)</text>
        <dbReference type="Rhea" id="RHEA:13065"/>
        <dbReference type="ChEBI" id="CHEBI:15377"/>
        <dbReference type="ChEBI" id="CHEBI:15378"/>
        <dbReference type="ChEBI" id="CHEBI:30616"/>
        <dbReference type="ChEBI" id="CHEBI:43474"/>
        <dbReference type="ChEBI" id="CHEBI:456216"/>
        <dbReference type="EC" id="3.6.4.13"/>
    </reaction>
</comment>
<comment type="domain">
    <text evidence="12">The Q motif is unique to and characteristic of the DEAD box family of RNA helicases and controls ATP binding and hydrolysis.</text>
</comment>
<feature type="compositionally biased region" description="Pro residues" evidence="14">
    <location>
        <begin position="130"/>
        <end position="143"/>
    </location>
</feature>
<dbReference type="PROSITE" id="PS51192">
    <property type="entry name" value="HELICASE_ATP_BIND_1"/>
    <property type="match status" value="1"/>
</dbReference>
<keyword evidence="5 11" id="KW-0378">Hydrolase</keyword>
<feature type="domain" description="Helicase C-terminal" evidence="16">
    <location>
        <begin position="293"/>
        <end position="452"/>
    </location>
</feature>
<reference evidence="18" key="1">
    <citation type="journal article" date="2014" name="Proc. Natl. Acad. Sci. U.S.A.">
        <title>Extensive sampling of basidiomycete genomes demonstrates inadequacy of the white-rot/brown-rot paradigm for wood decay fungi.</title>
        <authorList>
            <person name="Riley R."/>
            <person name="Salamov A.A."/>
            <person name="Brown D.W."/>
            <person name="Nagy L.G."/>
            <person name="Floudas D."/>
            <person name="Held B.W."/>
            <person name="Levasseur A."/>
            <person name="Lombard V."/>
            <person name="Morin E."/>
            <person name="Otillar R."/>
            <person name="Lindquist E.A."/>
            <person name="Sun H."/>
            <person name="LaButti K.M."/>
            <person name="Schmutz J."/>
            <person name="Jabbour D."/>
            <person name="Luo H."/>
            <person name="Baker S.E."/>
            <person name="Pisabarro A.G."/>
            <person name="Walton J.D."/>
            <person name="Blanchette R.A."/>
            <person name="Henrissat B."/>
            <person name="Martin F."/>
            <person name="Cullen D."/>
            <person name="Hibbett D.S."/>
            <person name="Grigoriev I.V."/>
        </authorList>
    </citation>
    <scope>NUCLEOTIDE SEQUENCE [LARGE SCALE GENOMIC DNA]</scope>
    <source>
        <strain evidence="18">FD-172 SS1</strain>
    </source>
</reference>